<dbReference type="Proteomes" id="UP000035762">
    <property type="component" value="Unassembled WGS sequence"/>
</dbReference>
<evidence type="ECO:0000256" key="1">
    <source>
        <dbReference type="SAM" id="MobiDB-lite"/>
    </source>
</evidence>
<evidence type="ECO:0000313" key="3">
    <source>
        <dbReference type="EMBL" id="CEG08348.1"/>
    </source>
</evidence>
<protein>
    <submittedName>
        <fullName evidence="3">Uncharacterized protein</fullName>
    </submittedName>
</protein>
<comment type="caution">
    <text evidence="3">The sequence shown here is derived from an EMBL/GenBank/DDBJ whole genome shotgun (WGS) entry which is preliminary data.</text>
</comment>
<proteinExistence type="predicted"/>
<feature type="region of interest" description="Disordered" evidence="1">
    <location>
        <begin position="1"/>
        <end position="36"/>
    </location>
</feature>
<dbReference type="EMBL" id="CCAZ020000001">
    <property type="protein sequence ID" value="CEG08348.1"/>
    <property type="molecule type" value="Genomic_DNA"/>
</dbReference>
<keyword evidence="4" id="KW-1185">Reference proteome</keyword>
<dbReference type="OrthoDB" id="8254787at2"/>
<reference evidence="3 4" key="1">
    <citation type="journal article" date="2014" name="Genome Announc.">
        <title>Genome Sequence of Afipia felis Strain 76713, Isolated in Hospital Water Using an Amoeba Co-Culture Procedure.</title>
        <authorList>
            <person name="Benamar S."/>
            <person name="La Scola B."/>
            <person name="Croce O."/>
        </authorList>
    </citation>
    <scope>NUCLEOTIDE SEQUENCE [LARGE SCALE GENOMIC DNA]</scope>
    <source>
        <strain evidence="3 4">76713</strain>
    </source>
</reference>
<feature type="transmembrane region" description="Helical" evidence="2">
    <location>
        <begin position="44"/>
        <end position="65"/>
    </location>
</feature>
<name>A0A090N7C2_AFIFE</name>
<dbReference type="RefSeq" id="WP_009339181.1">
    <property type="nucleotide sequence ID" value="NZ_CCAZ020000001.1"/>
</dbReference>
<feature type="compositionally biased region" description="Pro residues" evidence="1">
    <location>
        <begin position="21"/>
        <end position="36"/>
    </location>
</feature>
<evidence type="ECO:0000313" key="4">
    <source>
        <dbReference type="Proteomes" id="UP000035762"/>
    </source>
</evidence>
<accession>A0A090N7C2</accession>
<keyword evidence="2" id="KW-0472">Membrane</keyword>
<sequence>MARPPDFPDSERRVVKFSPRPAKPAPLSPQQSPAPEPVDYRQRMWANLAATVFAVVLIAVGVWLVTSLNHMRQTQDCIMMGLRNCGEIDTSPHS</sequence>
<keyword evidence="2" id="KW-1133">Transmembrane helix</keyword>
<keyword evidence="2" id="KW-0812">Transmembrane</keyword>
<organism evidence="3 4">
    <name type="scientific">Afipia felis</name>
    <name type="common">Cat scratch disease bacillus</name>
    <dbReference type="NCBI Taxonomy" id="1035"/>
    <lineage>
        <taxon>Bacteria</taxon>
        <taxon>Pseudomonadati</taxon>
        <taxon>Pseudomonadota</taxon>
        <taxon>Alphaproteobacteria</taxon>
        <taxon>Hyphomicrobiales</taxon>
        <taxon>Nitrobacteraceae</taxon>
        <taxon>Afipia</taxon>
    </lineage>
</organism>
<dbReference type="STRING" id="1035.BN961_01763"/>
<dbReference type="AlphaFoldDB" id="A0A090N7C2"/>
<gene>
    <name evidence="3" type="ORF">BN961_01763</name>
</gene>
<evidence type="ECO:0000256" key="2">
    <source>
        <dbReference type="SAM" id="Phobius"/>
    </source>
</evidence>